<reference evidence="2 3" key="1">
    <citation type="submission" date="2021-08" db="EMBL/GenBank/DDBJ databases">
        <title>Caldovatus sediminis gen. nov., sp. nov., a moderately thermophilic bacterium isolated from a hot spring.</title>
        <authorList>
            <person name="Hu C.-J."/>
            <person name="Li W.-J."/>
            <person name="Xian W.-D."/>
        </authorList>
    </citation>
    <scope>NUCLEOTIDE SEQUENCE [LARGE SCALE GENOMIC DNA]</scope>
    <source>
        <strain evidence="2 3">SYSU G05006</strain>
    </source>
</reference>
<keyword evidence="3" id="KW-1185">Reference proteome</keyword>
<dbReference type="RefSeq" id="WP_304502914.1">
    <property type="nucleotide sequence ID" value="NZ_JAHZUY010000034.1"/>
</dbReference>
<evidence type="ECO:0000313" key="2">
    <source>
        <dbReference type="EMBL" id="MBW8270257.1"/>
    </source>
</evidence>
<accession>A0ABS7F3S9</accession>
<proteinExistence type="predicted"/>
<dbReference type="Pfam" id="PF13558">
    <property type="entry name" value="SbcC_Walker_B"/>
    <property type="match status" value="1"/>
</dbReference>
<sequence>EALRRDREARTAAAAAAEAAARAAAEAAARAATETDRRAAQEAAFARLCAEAGFAGIAAFEAARLPPGEADALEERIAGFDQALATARAAEAEARRAAEGVAPPDLAALERAAEEAAAEQRAATAAAAALRQRLSDADRLLAAIAEAGRDLAAAREALELRQELAALVAGRNPQNLSLEGFVLRSLLDEALSAANRRLRAMLRGRYQLRRVEDPVRRGVGLDIEVLDEWNGGVRPPGTLSGGEGFCAALAMALGLADTVQAHAGARRIDALFVDEGFGTLDEEALDTAMEVLAGLGGGDRLVGVISHVAELRARIPARLEVTPGRRGSTATFRIG</sequence>
<evidence type="ECO:0000256" key="1">
    <source>
        <dbReference type="SAM" id="Coils"/>
    </source>
</evidence>
<dbReference type="Proteomes" id="UP001519924">
    <property type="component" value="Unassembled WGS sequence"/>
</dbReference>
<dbReference type="InterPro" id="IPR027417">
    <property type="entry name" value="P-loop_NTPase"/>
</dbReference>
<organism evidence="2 3">
    <name type="scientific">Caldovatus aquaticus</name>
    <dbReference type="NCBI Taxonomy" id="2865671"/>
    <lineage>
        <taxon>Bacteria</taxon>
        <taxon>Pseudomonadati</taxon>
        <taxon>Pseudomonadota</taxon>
        <taxon>Alphaproteobacteria</taxon>
        <taxon>Acetobacterales</taxon>
        <taxon>Roseomonadaceae</taxon>
        <taxon>Caldovatus</taxon>
    </lineage>
</organism>
<feature type="non-terminal residue" evidence="2">
    <location>
        <position position="1"/>
    </location>
</feature>
<dbReference type="PANTHER" id="PTHR32114:SF2">
    <property type="entry name" value="ABC TRANSPORTER ABCH.3"/>
    <property type="match status" value="1"/>
</dbReference>
<evidence type="ECO:0000313" key="3">
    <source>
        <dbReference type="Proteomes" id="UP001519924"/>
    </source>
</evidence>
<dbReference type="SUPFAM" id="SSF52540">
    <property type="entry name" value="P-loop containing nucleoside triphosphate hydrolases"/>
    <property type="match status" value="1"/>
</dbReference>
<gene>
    <name evidence="2" type="ORF">K1J50_12250</name>
</gene>
<name>A0ABS7F3S9_9PROT</name>
<protein>
    <recommendedName>
        <fullName evidence="4">SMC family ATPase</fullName>
    </recommendedName>
</protein>
<dbReference type="PANTHER" id="PTHR32114">
    <property type="entry name" value="ABC TRANSPORTER ABCH.3"/>
    <property type="match status" value="1"/>
</dbReference>
<evidence type="ECO:0008006" key="4">
    <source>
        <dbReference type="Google" id="ProtNLM"/>
    </source>
</evidence>
<comment type="caution">
    <text evidence="2">The sequence shown here is derived from an EMBL/GenBank/DDBJ whole genome shotgun (WGS) entry which is preliminary data.</text>
</comment>
<keyword evidence="1" id="KW-0175">Coiled coil</keyword>
<feature type="coiled-coil region" evidence="1">
    <location>
        <begin position="70"/>
        <end position="157"/>
    </location>
</feature>
<dbReference type="Gene3D" id="3.40.50.300">
    <property type="entry name" value="P-loop containing nucleotide triphosphate hydrolases"/>
    <property type="match status" value="1"/>
</dbReference>
<dbReference type="EMBL" id="JAHZUY010000034">
    <property type="protein sequence ID" value="MBW8270257.1"/>
    <property type="molecule type" value="Genomic_DNA"/>
</dbReference>